<name>A0A4V1D959_9ALTE</name>
<evidence type="ECO:0000259" key="3">
    <source>
        <dbReference type="Pfam" id="PF13649"/>
    </source>
</evidence>
<dbReference type="PANTHER" id="PTHR43861">
    <property type="entry name" value="TRANS-ACONITATE 2-METHYLTRANSFERASE-RELATED"/>
    <property type="match status" value="1"/>
</dbReference>
<dbReference type="SUPFAM" id="SSF53335">
    <property type="entry name" value="S-adenosyl-L-methionine-dependent methyltransferases"/>
    <property type="match status" value="1"/>
</dbReference>
<dbReference type="OrthoDB" id="5800887at2"/>
<keyword evidence="1 4" id="KW-0489">Methyltransferase</keyword>
<feature type="domain" description="Methyltransferase" evidence="3">
    <location>
        <begin position="45"/>
        <end position="135"/>
    </location>
</feature>
<dbReference type="PANTHER" id="PTHR43861:SF1">
    <property type="entry name" value="TRANS-ACONITATE 2-METHYLTRANSFERASE"/>
    <property type="match status" value="1"/>
</dbReference>
<evidence type="ECO:0000313" key="4">
    <source>
        <dbReference type="EMBL" id="QCF27550.1"/>
    </source>
</evidence>
<dbReference type="GO" id="GO:0032259">
    <property type="term" value="P:methylation"/>
    <property type="evidence" value="ECO:0007669"/>
    <property type="project" value="UniProtKB-KW"/>
</dbReference>
<dbReference type="InterPro" id="IPR041698">
    <property type="entry name" value="Methyltransf_25"/>
</dbReference>
<dbReference type="EMBL" id="CP031093">
    <property type="protein sequence ID" value="QCF27550.1"/>
    <property type="molecule type" value="Genomic_DNA"/>
</dbReference>
<dbReference type="KEGG" id="hmi:soil367_17375"/>
<dbReference type="Proteomes" id="UP000298049">
    <property type="component" value="Chromosome"/>
</dbReference>
<protein>
    <submittedName>
        <fullName evidence="4">Class I SAM-dependent methyltransferase</fullName>
    </submittedName>
</protein>
<dbReference type="Pfam" id="PF13649">
    <property type="entry name" value="Methyltransf_25"/>
    <property type="match status" value="1"/>
</dbReference>
<reference evidence="4 5" key="1">
    <citation type="submission" date="2018-07" db="EMBL/GenBank/DDBJ databases">
        <title>Marsedoiliclastica nanhaica gen. nov. sp. nov., a novel marine hydrocarbonoclastic bacterium isolated from an in-situ enriched hydrocarbon-degrading consortium in deep-sea sediment.</title>
        <authorList>
            <person name="Dong C."/>
            <person name="Ma T."/>
            <person name="Liu R."/>
            <person name="Shao Z."/>
        </authorList>
    </citation>
    <scope>NUCLEOTIDE SEQUENCE [LARGE SCALE GENOMIC DNA]</scope>
    <source>
        <strain evidence="5">soil36-7</strain>
    </source>
</reference>
<dbReference type="GO" id="GO:0008168">
    <property type="term" value="F:methyltransferase activity"/>
    <property type="evidence" value="ECO:0007669"/>
    <property type="project" value="UniProtKB-KW"/>
</dbReference>
<gene>
    <name evidence="4" type="ORF">soil367_17375</name>
</gene>
<dbReference type="RefSeq" id="WP_136550262.1">
    <property type="nucleotide sequence ID" value="NZ_CP031093.1"/>
</dbReference>
<keyword evidence="5" id="KW-1185">Reference proteome</keyword>
<dbReference type="Gene3D" id="2.20.130.10">
    <property type="entry name" value="CAC2371-like domains"/>
    <property type="match status" value="1"/>
</dbReference>
<dbReference type="CDD" id="cd02440">
    <property type="entry name" value="AdoMet_MTases"/>
    <property type="match status" value="1"/>
</dbReference>
<organism evidence="4 5">
    <name type="scientific">Hydrocarboniclastica marina</name>
    <dbReference type="NCBI Taxonomy" id="2259620"/>
    <lineage>
        <taxon>Bacteria</taxon>
        <taxon>Pseudomonadati</taxon>
        <taxon>Pseudomonadota</taxon>
        <taxon>Gammaproteobacteria</taxon>
        <taxon>Alteromonadales</taxon>
        <taxon>Alteromonadaceae</taxon>
        <taxon>Hydrocarboniclastica</taxon>
    </lineage>
</organism>
<dbReference type="Gene3D" id="3.40.50.150">
    <property type="entry name" value="Vaccinia Virus protein VP39"/>
    <property type="match status" value="1"/>
</dbReference>
<sequence>MTANALYTDLSAYYDLMCADIDYRTQSQGVHRLNRIFGNGSSLHLDLACGTGPHVRHFLDLGYASTGLDINEPMLDKARLRCPEAQFIRQDMGDFSVEEPADLITCFLYSIHYNQGLERLESCFACVYEALAADGVFCFNVVDKNRIDNSASVRHAADHDDSHFVFRSGWHYPGNGHRQSLKLRIDKTTAELTQSWQDEHPMVALGFGELQQMLRPWFDVHLLEHEYDRIAPWDGVSGNALVVCVKRPVRLS</sequence>
<dbReference type="InterPro" id="IPR029063">
    <property type="entry name" value="SAM-dependent_MTases_sf"/>
</dbReference>
<accession>A0A4V1D959</accession>
<evidence type="ECO:0000256" key="2">
    <source>
        <dbReference type="ARBA" id="ARBA00022679"/>
    </source>
</evidence>
<keyword evidence="2 4" id="KW-0808">Transferase</keyword>
<evidence type="ECO:0000313" key="5">
    <source>
        <dbReference type="Proteomes" id="UP000298049"/>
    </source>
</evidence>
<dbReference type="AlphaFoldDB" id="A0A4V1D959"/>
<evidence type="ECO:0000256" key="1">
    <source>
        <dbReference type="ARBA" id="ARBA00022603"/>
    </source>
</evidence>
<proteinExistence type="predicted"/>